<feature type="transmembrane region" description="Helical" evidence="2">
    <location>
        <begin position="105"/>
        <end position="127"/>
    </location>
</feature>
<proteinExistence type="predicted"/>
<keyword evidence="1" id="KW-0175">Coiled coil</keyword>
<feature type="transmembrane region" description="Helical" evidence="2">
    <location>
        <begin position="139"/>
        <end position="157"/>
    </location>
</feature>
<accession>A0A6C0BGS4</accession>
<keyword evidence="2" id="KW-0472">Membrane</keyword>
<evidence type="ECO:0000256" key="2">
    <source>
        <dbReference type="SAM" id="Phobius"/>
    </source>
</evidence>
<reference evidence="3" key="1">
    <citation type="journal article" date="2020" name="Nature">
        <title>Giant virus diversity and host interactions through global metagenomics.</title>
        <authorList>
            <person name="Schulz F."/>
            <person name="Roux S."/>
            <person name="Paez-Espino D."/>
            <person name="Jungbluth S."/>
            <person name="Walsh D.A."/>
            <person name="Denef V.J."/>
            <person name="McMahon K.D."/>
            <person name="Konstantinidis K.T."/>
            <person name="Eloe-Fadrosh E.A."/>
            <person name="Kyrpides N.C."/>
            <person name="Woyke T."/>
        </authorList>
    </citation>
    <scope>NUCLEOTIDE SEQUENCE</scope>
    <source>
        <strain evidence="3">GVMAG-M-3300013006-15</strain>
    </source>
</reference>
<name>A0A6C0BGS4_9ZZZZ</name>
<evidence type="ECO:0000313" key="3">
    <source>
        <dbReference type="EMBL" id="QHS91545.1"/>
    </source>
</evidence>
<dbReference type="EMBL" id="MN739162">
    <property type="protein sequence ID" value="QHS91545.1"/>
    <property type="molecule type" value="Genomic_DNA"/>
</dbReference>
<keyword evidence="2" id="KW-1133">Transmembrane helix</keyword>
<protein>
    <submittedName>
        <fullName evidence="3">Uncharacterized protein</fullName>
    </submittedName>
</protein>
<keyword evidence="2" id="KW-0812">Transmembrane</keyword>
<organism evidence="3">
    <name type="scientific">viral metagenome</name>
    <dbReference type="NCBI Taxonomy" id="1070528"/>
    <lineage>
        <taxon>unclassified sequences</taxon>
        <taxon>metagenomes</taxon>
        <taxon>organismal metagenomes</taxon>
    </lineage>
</organism>
<dbReference type="AlphaFoldDB" id="A0A6C0BGS4"/>
<evidence type="ECO:0000256" key="1">
    <source>
        <dbReference type="SAM" id="Coils"/>
    </source>
</evidence>
<sequence length="161" mass="18563">MDKENKIRELVKKMNAREDEFNAEKGNFDVLLLNGKTLSALIMSSSKKVSTQGKYKEHLEEQIKKSEKKIKDLKNDDKFYRRDFIEGKPLTAQPSPFWSNRDNHILTAFWSAIFLILFSVITTILSLPLQGAFTDTVRTLLAVIVFIFVPLFVVYIVQNFG</sequence>
<feature type="coiled-coil region" evidence="1">
    <location>
        <begin position="56"/>
        <end position="83"/>
    </location>
</feature>